<dbReference type="Gene3D" id="1.10.3210.10">
    <property type="entry name" value="Hypothetical protein af1432"/>
    <property type="match status" value="1"/>
</dbReference>
<dbReference type="PANTHER" id="PTHR43155">
    <property type="entry name" value="CYCLIC DI-GMP PHOSPHODIESTERASE PA4108-RELATED"/>
    <property type="match status" value="1"/>
</dbReference>
<gene>
    <name evidence="2" type="ORF">ADUPG1_000907</name>
</gene>
<reference evidence="2" key="1">
    <citation type="submission" date="2022-03" db="EMBL/GenBank/DDBJ databases">
        <title>Draft genome sequence of Aduncisulcus paluster, a free-living microaerophilic Fornicata.</title>
        <authorList>
            <person name="Yuyama I."/>
            <person name="Kume K."/>
            <person name="Tamura T."/>
            <person name="Inagaki Y."/>
            <person name="Hashimoto T."/>
        </authorList>
    </citation>
    <scope>NUCLEOTIDE SEQUENCE</scope>
    <source>
        <strain evidence="2">NY0171</strain>
    </source>
</reference>
<dbReference type="Proteomes" id="UP001057375">
    <property type="component" value="Unassembled WGS sequence"/>
</dbReference>
<dbReference type="CDD" id="cd00077">
    <property type="entry name" value="HDc"/>
    <property type="match status" value="1"/>
</dbReference>
<dbReference type="Pfam" id="PF13487">
    <property type="entry name" value="HD_5"/>
    <property type="match status" value="1"/>
</dbReference>
<protein>
    <submittedName>
        <fullName evidence="2">Metal-dependent phosphohydrolase</fullName>
    </submittedName>
</protein>
<dbReference type="PANTHER" id="PTHR43155:SF2">
    <property type="entry name" value="CYCLIC DI-GMP PHOSPHODIESTERASE PA4108"/>
    <property type="match status" value="1"/>
</dbReference>
<feature type="domain" description="HD-GYP" evidence="1">
    <location>
        <begin position="101"/>
        <end position="241"/>
    </location>
</feature>
<evidence type="ECO:0000313" key="3">
    <source>
        <dbReference type="Proteomes" id="UP001057375"/>
    </source>
</evidence>
<feature type="non-terminal residue" evidence="2">
    <location>
        <position position="241"/>
    </location>
</feature>
<comment type="caution">
    <text evidence="2">The sequence shown here is derived from an EMBL/GenBank/DDBJ whole genome shotgun (WGS) entry which is preliminary data.</text>
</comment>
<evidence type="ECO:0000259" key="1">
    <source>
        <dbReference type="PROSITE" id="PS51832"/>
    </source>
</evidence>
<sequence length="241" mass="26682">MNAMNDSKLIEESFCSITEAIFKILPKNNLPFSLYRMNPSNGRFTPITIPGKAIVSADKQSISDDCPASGRTEKSAEKIYTDSIKLHFKQFSKTLNAVGELLHEKPDLLWLMIPMLDPQHSLVNKALSNGVIGAAVLLHAREVKPDVKIFIDALFALFLCDIGMSSLPEFVLGKEFCLSLDEQKRIRQHPIGSVEVLSLTSNLSKTSLRAILEHHERMDGSGYPRGVTNDNLSWLGKLCGA</sequence>
<evidence type="ECO:0000313" key="2">
    <source>
        <dbReference type="EMBL" id="GKT28850.1"/>
    </source>
</evidence>
<organism evidence="2 3">
    <name type="scientific">Aduncisulcus paluster</name>
    <dbReference type="NCBI Taxonomy" id="2918883"/>
    <lineage>
        <taxon>Eukaryota</taxon>
        <taxon>Metamonada</taxon>
        <taxon>Carpediemonas-like organisms</taxon>
        <taxon>Aduncisulcus</taxon>
    </lineage>
</organism>
<accession>A0ABQ5KCB6</accession>
<keyword evidence="3" id="KW-1185">Reference proteome</keyword>
<dbReference type="InterPro" id="IPR003607">
    <property type="entry name" value="HD/PDEase_dom"/>
</dbReference>
<dbReference type="EMBL" id="BQXS01000508">
    <property type="protein sequence ID" value="GKT28850.1"/>
    <property type="molecule type" value="Genomic_DNA"/>
</dbReference>
<dbReference type="InterPro" id="IPR037522">
    <property type="entry name" value="HD_GYP_dom"/>
</dbReference>
<dbReference type="PROSITE" id="PS51832">
    <property type="entry name" value="HD_GYP"/>
    <property type="match status" value="1"/>
</dbReference>
<name>A0ABQ5KCB6_9EUKA</name>
<proteinExistence type="predicted"/>